<keyword evidence="1" id="KW-0472">Membrane</keyword>
<gene>
    <name evidence="2" type="ordered locus">SE_1448</name>
</gene>
<dbReference type="GeneID" id="50018443"/>
<dbReference type="PATRIC" id="fig|176280.10.peg.1413"/>
<evidence type="ECO:0000256" key="1">
    <source>
        <dbReference type="SAM" id="Phobius"/>
    </source>
</evidence>
<accession>A0A0H2VGT4</accession>
<keyword evidence="1" id="KW-0812">Transmembrane</keyword>
<dbReference type="OrthoDB" id="2414574at2"/>
<name>A0A0H2VGT4_STAES</name>
<reference evidence="2 3" key="1">
    <citation type="journal article" date="2003" name="Mol. Microbiol.">
        <title>Genome-based analysis of virulence genes in a non-biofilm-forming Staphylococcus epidermidis strain (ATCC 12228).</title>
        <authorList>
            <person name="Zhang Y.Q."/>
            <person name="Ren S.X."/>
            <person name="Li H.L."/>
            <person name="Wang Y.X."/>
            <person name="Fu G."/>
            <person name="Yang J."/>
            <person name="Qin Z.Q."/>
            <person name="Miao Y.G."/>
            <person name="Wang W.Y."/>
            <person name="Chen R.S."/>
            <person name="Shen Y."/>
            <person name="Chen Z."/>
            <person name="Yuan Z.H."/>
            <person name="Zhao G.P."/>
            <person name="Qu D."/>
            <person name="Danchin A."/>
            <person name="Wen Y.M."/>
        </authorList>
    </citation>
    <scope>NUCLEOTIDE SEQUENCE [LARGE SCALE GENOMIC DNA]</scope>
    <source>
        <strain evidence="3">ATCC 12228 / FDA PCI 1200</strain>
    </source>
</reference>
<feature type="transmembrane region" description="Helical" evidence="1">
    <location>
        <begin position="105"/>
        <end position="128"/>
    </location>
</feature>
<organism evidence="2 3">
    <name type="scientific">Staphylococcus epidermidis (strain ATCC 12228 / FDA PCI 1200)</name>
    <dbReference type="NCBI Taxonomy" id="176280"/>
    <lineage>
        <taxon>Bacteria</taxon>
        <taxon>Bacillati</taxon>
        <taxon>Bacillota</taxon>
        <taxon>Bacilli</taxon>
        <taxon>Bacillales</taxon>
        <taxon>Staphylococcaceae</taxon>
        <taxon>Staphylococcus</taxon>
    </lineage>
</organism>
<evidence type="ECO:0000313" key="3">
    <source>
        <dbReference type="Proteomes" id="UP000001411"/>
    </source>
</evidence>
<sequence>MSKNEFIKRVNKQLWFLNAKEKNALNKYIDSVDQNKSIDTNKPIRFSNEYLKKFIFNHKKKSTSHVFVLLICMVLAYAFLLGLFILGLVASLAIVHAYINPNIDLSVFVMLTVLIVAIIIIIASLYAIKHTTALFTKKLLEYKFNKR</sequence>
<dbReference type="AlphaFoldDB" id="A0A0H2VGT4"/>
<dbReference type="KEGG" id="sep:SE_1448"/>
<feature type="transmembrane region" description="Helical" evidence="1">
    <location>
        <begin position="66"/>
        <end position="99"/>
    </location>
</feature>
<dbReference type="Proteomes" id="UP000001411">
    <property type="component" value="Chromosome"/>
</dbReference>
<dbReference type="RefSeq" id="WP_002485267.1">
    <property type="nucleotide sequence ID" value="NC_004461.1"/>
</dbReference>
<dbReference type="EMBL" id="AE015929">
    <property type="protein sequence ID" value="AAO05047.1"/>
    <property type="molecule type" value="Genomic_DNA"/>
</dbReference>
<dbReference type="HOGENOM" id="CLU_1748536_0_0_9"/>
<evidence type="ECO:0000313" key="2">
    <source>
        <dbReference type="EMBL" id="AAO05047.1"/>
    </source>
</evidence>
<dbReference type="eggNOG" id="ENOG503057P">
    <property type="taxonomic scope" value="Bacteria"/>
</dbReference>
<proteinExistence type="predicted"/>
<keyword evidence="1" id="KW-1133">Transmembrane helix</keyword>
<evidence type="ECO:0008006" key="4">
    <source>
        <dbReference type="Google" id="ProtNLM"/>
    </source>
</evidence>
<protein>
    <recommendedName>
        <fullName evidence="4">Staphylococcal protein</fullName>
    </recommendedName>
</protein>